<dbReference type="EC" id="2.7.1.25" evidence="6"/>
<proteinExistence type="predicted"/>
<sequence length="71" mass="8066">MENIRHVGEVSKLILEDGVITLTTFISQFRSDQQKVRSLFLRGDFLEVYCNSPLEVCTSRDVKGLYQCAAP</sequence>
<dbReference type="EMBL" id="MLJW01000020">
    <property type="protein sequence ID" value="OIR11448.1"/>
    <property type="molecule type" value="Genomic_DNA"/>
</dbReference>
<keyword evidence="6" id="KW-0418">Kinase</keyword>
<accession>A0A1J5T5D1</accession>
<dbReference type="GO" id="GO:0005524">
    <property type="term" value="F:ATP binding"/>
    <property type="evidence" value="ECO:0007669"/>
    <property type="project" value="UniProtKB-KW"/>
</dbReference>
<dbReference type="InterPro" id="IPR027417">
    <property type="entry name" value="P-loop_NTPase"/>
</dbReference>
<keyword evidence="4" id="KW-0067">ATP-binding</keyword>
<dbReference type="Gene3D" id="3.40.50.300">
    <property type="entry name" value="P-loop containing nucleotide triphosphate hydrolases"/>
    <property type="match status" value="1"/>
</dbReference>
<dbReference type="PANTHER" id="PTHR11055">
    <property type="entry name" value="BIFUNCTIONAL 3'-PHOSPHOADENOSINE 5'-PHOSPHOSULFATE SYNTHASE"/>
    <property type="match status" value="1"/>
</dbReference>
<keyword evidence="2 6" id="KW-0808">Transferase</keyword>
<comment type="pathway">
    <text evidence="1">Sulfur metabolism.</text>
</comment>
<name>A0A1J5T5D1_9ZZZZ</name>
<dbReference type="GO" id="GO:0004020">
    <property type="term" value="F:adenylylsulfate kinase activity"/>
    <property type="evidence" value="ECO:0007669"/>
    <property type="project" value="UniProtKB-EC"/>
</dbReference>
<evidence type="ECO:0000256" key="2">
    <source>
        <dbReference type="ARBA" id="ARBA00022679"/>
    </source>
</evidence>
<evidence type="ECO:0000259" key="5">
    <source>
        <dbReference type="Pfam" id="PF01583"/>
    </source>
</evidence>
<evidence type="ECO:0000313" key="6">
    <source>
        <dbReference type="EMBL" id="OIR11448.1"/>
    </source>
</evidence>
<comment type="caution">
    <text evidence="6">The sequence shown here is derived from an EMBL/GenBank/DDBJ whole genome shotgun (WGS) entry which is preliminary data.</text>
</comment>
<reference evidence="6" key="1">
    <citation type="submission" date="2016-10" db="EMBL/GenBank/DDBJ databases">
        <title>Sequence of Gallionella enrichment culture.</title>
        <authorList>
            <person name="Poehlein A."/>
            <person name="Muehling M."/>
            <person name="Daniel R."/>
        </authorList>
    </citation>
    <scope>NUCLEOTIDE SEQUENCE</scope>
</reference>
<dbReference type="AlphaFoldDB" id="A0A1J5T5D1"/>
<organism evidence="6">
    <name type="scientific">mine drainage metagenome</name>
    <dbReference type="NCBI Taxonomy" id="410659"/>
    <lineage>
        <taxon>unclassified sequences</taxon>
        <taxon>metagenomes</taxon>
        <taxon>ecological metagenomes</taxon>
    </lineage>
</organism>
<protein>
    <submittedName>
        <fullName evidence="6">Putative adenylyl-sulfate kinase</fullName>
        <ecNumber evidence="6">2.7.1.25</ecNumber>
    </submittedName>
</protein>
<keyword evidence="3" id="KW-0547">Nucleotide-binding</keyword>
<evidence type="ECO:0000256" key="4">
    <source>
        <dbReference type="ARBA" id="ARBA00022840"/>
    </source>
</evidence>
<gene>
    <name evidence="6" type="primary">cysC_1</name>
    <name evidence="6" type="ORF">GALL_69410</name>
</gene>
<evidence type="ECO:0000256" key="3">
    <source>
        <dbReference type="ARBA" id="ARBA00022741"/>
    </source>
</evidence>
<evidence type="ECO:0000256" key="1">
    <source>
        <dbReference type="ARBA" id="ARBA00004678"/>
    </source>
</evidence>
<feature type="domain" description="APS kinase" evidence="5">
    <location>
        <begin position="2"/>
        <end position="69"/>
    </location>
</feature>
<dbReference type="InterPro" id="IPR059117">
    <property type="entry name" value="APS_kinase_dom"/>
</dbReference>
<dbReference type="PANTHER" id="PTHR11055:SF1">
    <property type="entry name" value="PAPS SYNTHETASE, ISOFORM D"/>
    <property type="match status" value="1"/>
</dbReference>
<dbReference type="Pfam" id="PF01583">
    <property type="entry name" value="APS_kinase"/>
    <property type="match status" value="1"/>
</dbReference>